<dbReference type="EMBL" id="JGZE01000024">
    <property type="protein sequence ID" value="KFI74516.1"/>
    <property type="molecule type" value="Genomic_DNA"/>
</dbReference>
<dbReference type="Proteomes" id="UP000029082">
    <property type="component" value="Unassembled WGS sequence"/>
</dbReference>
<feature type="region of interest" description="Disordered" evidence="1">
    <location>
        <begin position="105"/>
        <end position="147"/>
    </location>
</feature>
<comment type="caution">
    <text evidence="2">The sequence shown here is derived from an EMBL/GenBank/DDBJ whole genome shotgun (WGS) entry which is preliminary data.</text>
</comment>
<reference evidence="2 3" key="1">
    <citation type="submission" date="2014-03" db="EMBL/GenBank/DDBJ databases">
        <title>Genomics of Bifidobacteria.</title>
        <authorList>
            <person name="Ventura M."/>
            <person name="Milani C."/>
            <person name="Lugli G.A."/>
        </authorList>
    </citation>
    <scope>NUCLEOTIDE SEQUENCE [LARGE SCALE GENOMIC DNA]</scope>
    <source>
        <strain evidence="2 3">DSM 21395</strain>
    </source>
</reference>
<name>A0A087BU16_9BIFI</name>
<protein>
    <submittedName>
        <fullName evidence="2">Uncharacterized protein</fullName>
    </submittedName>
</protein>
<evidence type="ECO:0000313" key="3">
    <source>
        <dbReference type="Proteomes" id="UP000029082"/>
    </source>
</evidence>
<gene>
    <name evidence="2" type="ORF">BMON_1807</name>
</gene>
<accession>A0A087BU16</accession>
<organism evidence="2 3">
    <name type="scientific">Bifidobacterium mongoliense DSM 21395</name>
    <dbReference type="NCBI Taxonomy" id="1437603"/>
    <lineage>
        <taxon>Bacteria</taxon>
        <taxon>Bacillati</taxon>
        <taxon>Actinomycetota</taxon>
        <taxon>Actinomycetes</taxon>
        <taxon>Bifidobacteriales</taxon>
        <taxon>Bifidobacteriaceae</taxon>
        <taxon>Bifidobacterium</taxon>
    </lineage>
</organism>
<proteinExistence type="predicted"/>
<evidence type="ECO:0000256" key="1">
    <source>
        <dbReference type="SAM" id="MobiDB-lite"/>
    </source>
</evidence>
<feature type="compositionally biased region" description="Acidic residues" evidence="1">
    <location>
        <begin position="123"/>
        <end position="134"/>
    </location>
</feature>
<dbReference type="STRING" id="1437603.GCA_000771525_00937"/>
<keyword evidence="3" id="KW-1185">Reference proteome</keyword>
<sequence>MLFRADLLEFCTHAVLYLYDDDVKRRSAFESLRPLVDPNQYPLFVVDALAKKTDTGYVLNGPLLSELVTREQYQSAIDTLIDQGTLWEYAPSDRQAVAAYQVALDGSSSPSSSSPSQPPASPEEPEASSEEPELGDPIPEAQTKLVVKGGEKRVNAVTKNMAGEAMLPMPYRYLIACLTKDL</sequence>
<dbReference type="AlphaFoldDB" id="A0A087BU16"/>
<evidence type="ECO:0000313" key="2">
    <source>
        <dbReference type="EMBL" id="KFI74516.1"/>
    </source>
</evidence>